<evidence type="ECO:0000313" key="2">
    <source>
        <dbReference type="EMBL" id="AEG15147.1"/>
    </source>
</evidence>
<dbReference type="InterPro" id="IPR036457">
    <property type="entry name" value="PPM-type-like_dom_sf"/>
</dbReference>
<sequence>MIGSQWRCIHASVAGTAHIRTGVGCQDASVYKIIPHDDESLLVVIASDGAGSAREAATGATRLCSIFLNEITTYFEQGGRIEDIERKTVIHWLQSFQKEIEYLAQEMGLMLRDFACTLLGAIIGNSRSIFFQIGDGTIVTSRPQDPDEYGWVFWPQRGEYVNCTYFATDLDAEKILQFDVATFYIDEVAILTDGLENLALHYQSRTVHNPFFRTLFSPLRTASNESLEKLTVSLINFLNSPRVNERTDDDKTLILATRRLTKC</sequence>
<dbReference type="AlphaFoldDB" id="A0AAU8PMZ1"/>
<dbReference type="Gene3D" id="3.60.40.10">
    <property type="entry name" value="PPM-type phosphatase domain"/>
    <property type="match status" value="1"/>
</dbReference>
<protein>
    <submittedName>
        <fullName evidence="2">Serine/threonine phosphoprotein phosphatase</fullName>
    </submittedName>
</protein>
<name>A0AAU8PMZ1_DESK7</name>
<evidence type="ECO:0000313" key="3">
    <source>
        <dbReference type="Proteomes" id="UP000009229"/>
    </source>
</evidence>
<dbReference type="RefSeq" id="WP_013822662.1">
    <property type="nucleotide sequence ID" value="NC_015573.1"/>
</dbReference>
<evidence type="ECO:0000259" key="1">
    <source>
        <dbReference type="Pfam" id="PF13672"/>
    </source>
</evidence>
<feature type="domain" description="PPM-type phosphatase" evidence="1">
    <location>
        <begin position="15"/>
        <end position="229"/>
    </location>
</feature>
<dbReference type="EMBL" id="CP002770">
    <property type="protein sequence ID" value="AEG15147.1"/>
    <property type="molecule type" value="Genomic_DNA"/>
</dbReference>
<dbReference type="Pfam" id="PF13672">
    <property type="entry name" value="PP2C_2"/>
    <property type="match status" value="1"/>
</dbReference>
<proteinExistence type="predicted"/>
<dbReference type="KEGG" id="dku:Desku_1567"/>
<keyword evidence="3" id="KW-1185">Reference proteome</keyword>
<dbReference type="Proteomes" id="UP000009229">
    <property type="component" value="Chromosome"/>
</dbReference>
<gene>
    <name evidence="2" type="ordered locus">Desku_1567</name>
</gene>
<dbReference type="InterPro" id="IPR001932">
    <property type="entry name" value="PPM-type_phosphatase-like_dom"/>
</dbReference>
<organism evidence="2 3">
    <name type="scientific">Desulfofundulus kuznetsovii (strain DSM 6115 / VKM B-1805 / 17)</name>
    <name type="common">Desulfotomaculum kuznetsovii</name>
    <dbReference type="NCBI Taxonomy" id="760568"/>
    <lineage>
        <taxon>Bacteria</taxon>
        <taxon>Bacillati</taxon>
        <taxon>Bacillota</taxon>
        <taxon>Clostridia</taxon>
        <taxon>Eubacteriales</taxon>
        <taxon>Peptococcaceae</taxon>
        <taxon>Desulfofundulus</taxon>
    </lineage>
</organism>
<reference evidence="3" key="1">
    <citation type="submission" date="2011-05" db="EMBL/GenBank/DDBJ databases">
        <title>Complete sequence of Desulfotomaculum kuznetsovii DSM 6115.</title>
        <authorList>
            <person name="Lucas S."/>
            <person name="Han J."/>
            <person name="Lapidus A."/>
            <person name="Cheng J.-F."/>
            <person name="Goodwin L."/>
            <person name="Pitluck S."/>
            <person name="Peters L."/>
            <person name="Mikhailova N."/>
            <person name="Lu M."/>
            <person name="Saunders E."/>
            <person name="Han C."/>
            <person name="Tapia R."/>
            <person name="Land M."/>
            <person name="Hauser L."/>
            <person name="Kyrpides N."/>
            <person name="Ivanova N."/>
            <person name="Pagani I."/>
            <person name="Nazina T."/>
            <person name="Ivanova A."/>
            <person name="Parshina S."/>
            <person name="Kuever J."/>
            <person name="Muyzer G."/>
            <person name="Plugge C."/>
            <person name="Stams A."/>
            <person name="Woyke T."/>
        </authorList>
    </citation>
    <scope>NUCLEOTIDE SEQUENCE [LARGE SCALE GENOMIC DNA]</scope>
    <source>
        <strain evidence="3">DSM 6115 / VKM B-1805 / 17</strain>
    </source>
</reference>
<accession>A0AAU8PMZ1</accession>
<dbReference type="SUPFAM" id="SSF81606">
    <property type="entry name" value="PP2C-like"/>
    <property type="match status" value="1"/>
</dbReference>